<evidence type="ECO:0000256" key="1">
    <source>
        <dbReference type="ARBA" id="ARBA00022516"/>
    </source>
</evidence>
<evidence type="ECO:0000256" key="3">
    <source>
        <dbReference type="ARBA" id="ARBA00022827"/>
    </source>
</evidence>
<dbReference type="PANTHER" id="PTHR42685:SF18">
    <property type="entry name" value="DIGERANYLGERANYLGLYCEROPHOSPHOLIPID REDUCTASE"/>
    <property type="match status" value="1"/>
</dbReference>
<evidence type="ECO:0000313" key="9">
    <source>
        <dbReference type="EMBL" id="PUA31094.1"/>
    </source>
</evidence>
<accession>A0A2R7Y0Q2</accession>
<dbReference type="GO" id="GO:0016628">
    <property type="term" value="F:oxidoreductase activity, acting on the CH-CH group of donors, NAD or NADP as acceptor"/>
    <property type="evidence" value="ECO:0007669"/>
    <property type="project" value="InterPro"/>
</dbReference>
<proteinExistence type="predicted"/>
<dbReference type="Pfam" id="PF22578">
    <property type="entry name" value="GGR_cat"/>
    <property type="match status" value="1"/>
</dbReference>
<keyword evidence="2" id="KW-0285">Flavoprotein</keyword>
<keyword evidence="4" id="KW-0560">Oxidoreductase</keyword>
<dbReference type="PANTHER" id="PTHR42685">
    <property type="entry name" value="GERANYLGERANYL DIPHOSPHATE REDUCTASE"/>
    <property type="match status" value="1"/>
</dbReference>
<dbReference type="GO" id="GO:0008654">
    <property type="term" value="P:phospholipid biosynthetic process"/>
    <property type="evidence" value="ECO:0007669"/>
    <property type="project" value="UniProtKB-KW"/>
</dbReference>
<dbReference type="InterPro" id="IPR011777">
    <property type="entry name" value="Geranylgeranyl_Rdtase_fam"/>
</dbReference>
<feature type="domain" description="Digeranylgeranylglycerophospholipid reductase catalytic" evidence="8">
    <location>
        <begin position="165"/>
        <end position="242"/>
    </location>
</feature>
<dbReference type="InterPro" id="IPR050407">
    <property type="entry name" value="Geranylgeranyl_reductase"/>
</dbReference>
<keyword evidence="3" id="KW-0274">FAD</keyword>
<dbReference type="Pfam" id="PF12831">
    <property type="entry name" value="FAD_oxidored"/>
    <property type="match status" value="1"/>
</dbReference>
<dbReference type="SUPFAM" id="SSF51905">
    <property type="entry name" value="FAD/NAD(P)-binding domain"/>
    <property type="match status" value="1"/>
</dbReference>
<keyword evidence="6" id="KW-0594">Phospholipid biosynthesis</keyword>
<evidence type="ECO:0000256" key="6">
    <source>
        <dbReference type="ARBA" id="ARBA00023209"/>
    </source>
</evidence>
<sequence>MRSYDVVVVGAGPAGTSAAKAAALGNAKTLLLEKCPTVMANKPCGEATSQATFKTAGVEPKPSIVLNRAYAKVYAPNMSFVEIKDVGYLINKSLFIQEIAAQAAEAGADIHVREEALSVWRDGSVMRVKTNRDEYSAKVVIGADGYNSTVARSLGISERPEPIPTLQYVMVNCKLECTDAVRFFLGNEVAPGGYAWIFPKSEKVAEVGIGVRGAPAKIYLDRFIKMFEKELGSAKIIDFRGAPVPIGGMIKECVLDNVILVGDAAGTVIPLTGAGIHSSVAAGLAAGEVAAKACQEDDASKKRLSEFYEKYEPWIARINRSLKVMRALEKMTDEDLNMLQSILDASDIIDLANGLDVKRVAMKLLSHPIFAIKLAKAIL</sequence>
<gene>
    <name evidence="9" type="ORF">B9J98_07825</name>
</gene>
<dbReference type="InterPro" id="IPR036188">
    <property type="entry name" value="FAD/NAD-bd_sf"/>
</dbReference>
<evidence type="ECO:0000259" key="8">
    <source>
        <dbReference type="Pfam" id="PF22578"/>
    </source>
</evidence>
<evidence type="ECO:0000256" key="4">
    <source>
        <dbReference type="ARBA" id="ARBA00023002"/>
    </source>
</evidence>
<dbReference type="AlphaFoldDB" id="A0A2R7Y0Q2"/>
<dbReference type="Gene3D" id="3.50.50.60">
    <property type="entry name" value="FAD/NAD(P)-binding domain"/>
    <property type="match status" value="1"/>
</dbReference>
<evidence type="ECO:0000256" key="7">
    <source>
        <dbReference type="ARBA" id="ARBA00023264"/>
    </source>
</evidence>
<dbReference type="InterPro" id="IPR054715">
    <property type="entry name" value="GGR_cat"/>
</dbReference>
<evidence type="ECO:0000313" key="10">
    <source>
        <dbReference type="Proteomes" id="UP000244066"/>
    </source>
</evidence>
<evidence type="ECO:0000256" key="2">
    <source>
        <dbReference type="ARBA" id="ARBA00022630"/>
    </source>
</evidence>
<keyword evidence="1" id="KW-0444">Lipid biosynthesis</keyword>
<protein>
    <recommendedName>
        <fullName evidence="8">Digeranylgeranylglycerophospholipid reductase catalytic domain-containing protein</fullName>
    </recommendedName>
</protein>
<keyword evidence="7" id="KW-1208">Phospholipid metabolism</keyword>
<dbReference type="PRINTS" id="PR00420">
    <property type="entry name" value="RNGMNOXGNASE"/>
</dbReference>
<keyword evidence="5" id="KW-0443">Lipid metabolism</keyword>
<dbReference type="EMBL" id="NDWU01000027">
    <property type="protein sequence ID" value="PUA31094.1"/>
    <property type="molecule type" value="Genomic_DNA"/>
</dbReference>
<name>A0A2R7Y0Q2_9ARCH</name>
<comment type="caution">
    <text evidence="9">The sequence shown here is derived from an EMBL/GenBank/DDBJ whole genome shotgun (WGS) entry which is preliminary data.</text>
</comment>
<organism evidence="9 10">
    <name type="scientific">Candidatus Terraquivivens tikiterensis</name>
    <dbReference type="NCBI Taxonomy" id="1980982"/>
    <lineage>
        <taxon>Archaea</taxon>
        <taxon>Nitrososphaerota</taxon>
        <taxon>Candidatus Wolframiiraptoraceae</taxon>
        <taxon>Candidatus Terraquivivens</taxon>
    </lineage>
</organism>
<evidence type="ECO:0000256" key="5">
    <source>
        <dbReference type="ARBA" id="ARBA00023098"/>
    </source>
</evidence>
<dbReference type="Proteomes" id="UP000244066">
    <property type="component" value="Unassembled WGS sequence"/>
</dbReference>
<reference evidence="9 10" key="1">
    <citation type="submission" date="2017-04" db="EMBL/GenBank/DDBJ databases">
        <title>Draft Aigarchaeota genome from a New Zealand hot spring.</title>
        <authorList>
            <person name="Reysenbach A.-L."/>
            <person name="Donaho J.A."/>
            <person name="Gerhart J."/>
            <person name="Kelley J.F."/>
            <person name="Kouba K."/>
            <person name="Podar M."/>
            <person name="Stott M."/>
        </authorList>
    </citation>
    <scope>NUCLEOTIDE SEQUENCE [LARGE SCALE GENOMIC DNA]</scope>
    <source>
        <strain evidence="9">NZ13_MG1</strain>
    </source>
</reference>
<dbReference type="NCBIfam" id="TIGR02032">
    <property type="entry name" value="GG-red-SF"/>
    <property type="match status" value="1"/>
</dbReference>